<dbReference type="GO" id="GO:0034599">
    <property type="term" value="P:cellular response to oxidative stress"/>
    <property type="evidence" value="ECO:0007669"/>
    <property type="project" value="InterPro"/>
</dbReference>
<dbReference type="InterPro" id="IPR029479">
    <property type="entry name" value="Nitroreductase"/>
</dbReference>
<dbReference type="InterPro" id="IPR000415">
    <property type="entry name" value="Nitroreductase-like"/>
</dbReference>
<dbReference type="AlphaFoldDB" id="W7YYE1"/>
<accession>W7YYE1</accession>
<dbReference type="PANTHER" id="PTHR43035:SF1">
    <property type="entry name" value="FATTY ACID REPRESSION MUTANT PROTEIN 2-RELATED"/>
    <property type="match status" value="1"/>
</dbReference>
<dbReference type="STRING" id="1236976.JCM16418_1475"/>
<dbReference type="CDD" id="cd02140">
    <property type="entry name" value="Frm2-like"/>
    <property type="match status" value="1"/>
</dbReference>
<dbReference type="eggNOG" id="COG3560">
    <property type="taxonomic scope" value="Bacteria"/>
</dbReference>
<dbReference type="GO" id="GO:0016491">
    <property type="term" value="F:oxidoreductase activity"/>
    <property type="evidence" value="ECO:0007669"/>
    <property type="project" value="UniProtKB-KW"/>
</dbReference>
<evidence type="ECO:0000313" key="6">
    <source>
        <dbReference type="Proteomes" id="UP000019364"/>
    </source>
</evidence>
<evidence type="ECO:0000256" key="1">
    <source>
        <dbReference type="ARBA" id="ARBA00004496"/>
    </source>
</evidence>
<evidence type="ECO:0000259" key="4">
    <source>
        <dbReference type="Pfam" id="PF00881"/>
    </source>
</evidence>
<keyword evidence="2" id="KW-0963">Cytoplasm</keyword>
<comment type="caution">
    <text evidence="5">The sequence shown here is derived from an EMBL/GenBank/DDBJ whole genome shotgun (WGS) entry which is preliminary data.</text>
</comment>
<evidence type="ECO:0000256" key="2">
    <source>
        <dbReference type="ARBA" id="ARBA00022490"/>
    </source>
</evidence>
<comment type="subcellular location">
    <subcellularLocation>
        <location evidence="1">Cytoplasm</location>
    </subcellularLocation>
</comment>
<protein>
    <submittedName>
        <fullName evidence="5">Nitroreductase family protein</fullName>
    </submittedName>
</protein>
<feature type="domain" description="Nitroreductase" evidence="4">
    <location>
        <begin position="9"/>
        <end position="180"/>
    </location>
</feature>
<keyword evidence="3" id="KW-0560">Oxidoreductase</keyword>
<sequence>MSTPFIEGLKKRRSIYSISSDVIVPESKIEEIVGDAVKYTPSAFNSQTSRVVVLFGEHHHKLWEIITKDTLRKVVNNDEAFKATEEKITSFLSGYGTILFFEDTDIVKQLQNQFALYKDNFPIWSDQTSGMLQLVIWTSLELEGLGASLQHYNPLIDDQVHSEFDIPATWKLIAQMPFGKPTAEAGEKEFQPIEERVKILH</sequence>
<dbReference type="Gene3D" id="3.40.109.10">
    <property type="entry name" value="NADH Oxidase"/>
    <property type="match status" value="1"/>
</dbReference>
<gene>
    <name evidence="5" type="ORF">JCM16418_1475</name>
</gene>
<name>W7YYE1_9BACL</name>
<dbReference type="Proteomes" id="UP000019364">
    <property type="component" value="Unassembled WGS sequence"/>
</dbReference>
<dbReference type="SUPFAM" id="SSF55469">
    <property type="entry name" value="FMN-dependent nitroreductase-like"/>
    <property type="match status" value="1"/>
</dbReference>
<keyword evidence="6" id="KW-1185">Reference proteome</keyword>
<dbReference type="PANTHER" id="PTHR43035">
    <property type="entry name" value="FATTY ACID REPRESSION MUTANT PROTEIN 2-RELATED"/>
    <property type="match status" value="1"/>
</dbReference>
<dbReference type="FunFam" id="3.40.109.10:FF:000001">
    <property type="entry name" value="Nitroreductase family"/>
    <property type="match status" value="1"/>
</dbReference>
<dbReference type="Pfam" id="PF00881">
    <property type="entry name" value="Nitroreductase"/>
    <property type="match status" value="1"/>
</dbReference>
<dbReference type="OrthoDB" id="9810617at2"/>
<organism evidence="5 6">
    <name type="scientific">Paenibacillus pini JCM 16418</name>
    <dbReference type="NCBI Taxonomy" id="1236976"/>
    <lineage>
        <taxon>Bacteria</taxon>
        <taxon>Bacillati</taxon>
        <taxon>Bacillota</taxon>
        <taxon>Bacilli</taxon>
        <taxon>Bacillales</taxon>
        <taxon>Paenibacillaceae</taxon>
        <taxon>Paenibacillus</taxon>
    </lineage>
</organism>
<evidence type="ECO:0000313" key="5">
    <source>
        <dbReference type="EMBL" id="GAF07459.1"/>
    </source>
</evidence>
<dbReference type="RefSeq" id="WP_036647074.1">
    <property type="nucleotide sequence ID" value="NZ_BAVZ01000003.1"/>
</dbReference>
<reference evidence="5 6" key="1">
    <citation type="journal article" date="2014" name="Genome Announc.">
        <title>Draft Genome Sequence of Paenibacillus pini JCM 16418T, Isolated from the Rhizosphere of Pine Tree.</title>
        <authorList>
            <person name="Yuki M."/>
            <person name="Oshima K."/>
            <person name="Suda W."/>
            <person name="Oshida Y."/>
            <person name="Kitamura K."/>
            <person name="Iida Y."/>
            <person name="Hattori M."/>
            <person name="Ohkuma M."/>
        </authorList>
    </citation>
    <scope>NUCLEOTIDE SEQUENCE [LARGE SCALE GENOMIC DNA]</scope>
    <source>
        <strain evidence="5 6">JCM 16418</strain>
    </source>
</reference>
<dbReference type="GO" id="GO:0005737">
    <property type="term" value="C:cytoplasm"/>
    <property type="evidence" value="ECO:0007669"/>
    <property type="project" value="UniProtKB-SubCell"/>
</dbReference>
<dbReference type="EMBL" id="BAVZ01000003">
    <property type="protein sequence ID" value="GAF07459.1"/>
    <property type="molecule type" value="Genomic_DNA"/>
</dbReference>
<proteinExistence type="predicted"/>
<evidence type="ECO:0000256" key="3">
    <source>
        <dbReference type="ARBA" id="ARBA00023002"/>
    </source>
</evidence>
<dbReference type="InterPro" id="IPR033877">
    <property type="entry name" value="Frm2/Hbn1"/>
</dbReference>